<keyword evidence="1" id="KW-0238">DNA-binding</keyword>
<dbReference type="PANTHER" id="PTHR30204:SF58">
    <property type="entry name" value="HTH-TYPE TRANSCRIPTIONAL REGULATOR YFMP"/>
    <property type="match status" value="1"/>
</dbReference>
<dbReference type="PANTHER" id="PTHR30204">
    <property type="entry name" value="REDOX-CYCLING DRUG-SENSING TRANSCRIPTIONAL ACTIVATOR SOXR"/>
    <property type="match status" value="1"/>
</dbReference>
<reference evidence="3" key="1">
    <citation type="journal article" date="2020" name="mSystems">
        <title>Genome- and Community-Level Interaction Insights into Carbon Utilization and Element Cycling Functions of Hydrothermarchaeota in Hydrothermal Sediment.</title>
        <authorList>
            <person name="Zhou Z."/>
            <person name="Liu Y."/>
            <person name="Xu W."/>
            <person name="Pan J."/>
            <person name="Luo Z.H."/>
            <person name="Li M."/>
        </authorList>
    </citation>
    <scope>NUCLEOTIDE SEQUENCE [LARGE SCALE GENOMIC DNA]</scope>
    <source>
        <strain evidence="3">HyVt-456</strain>
    </source>
</reference>
<dbReference type="GO" id="GO:0003677">
    <property type="term" value="F:DNA binding"/>
    <property type="evidence" value="ECO:0007669"/>
    <property type="project" value="UniProtKB-KW"/>
</dbReference>
<dbReference type="Gene3D" id="1.10.1660.10">
    <property type="match status" value="1"/>
</dbReference>
<dbReference type="AlphaFoldDB" id="A0A7V1PUD0"/>
<dbReference type="InterPro" id="IPR000551">
    <property type="entry name" value="MerR-type_HTH_dom"/>
</dbReference>
<proteinExistence type="predicted"/>
<accession>A0A7V1PUD0</accession>
<dbReference type="InterPro" id="IPR047057">
    <property type="entry name" value="MerR_fam"/>
</dbReference>
<feature type="domain" description="HTH merR-type" evidence="2">
    <location>
        <begin position="9"/>
        <end position="78"/>
    </location>
</feature>
<protein>
    <submittedName>
        <fullName evidence="3">MerR family transcriptional regulator</fullName>
    </submittedName>
</protein>
<dbReference type="PRINTS" id="PR00040">
    <property type="entry name" value="HTHMERR"/>
</dbReference>
<dbReference type="Pfam" id="PF13411">
    <property type="entry name" value="MerR_1"/>
    <property type="match status" value="1"/>
</dbReference>
<dbReference type="EMBL" id="DRLD01000165">
    <property type="protein sequence ID" value="HED10227.1"/>
    <property type="molecule type" value="Genomic_DNA"/>
</dbReference>
<dbReference type="SUPFAM" id="SSF46955">
    <property type="entry name" value="Putative DNA-binding domain"/>
    <property type="match status" value="1"/>
</dbReference>
<organism evidence="3">
    <name type="scientific">Caldithrix abyssi</name>
    <dbReference type="NCBI Taxonomy" id="187145"/>
    <lineage>
        <taxon>Bacteria</taxon>
        <taxon>Pseudomonadati</taxon>
        <taxon>Calditrichota</taxon>
        <taxon>Calditrichia</taxon>
        <taxon>Calditrichales</taxon>
        <taxon>Calditrichaceae</taxon>
        <taxon>Caldithrix</taxon>
    </lineage>
</organism>
<evidence type="ECO:0000313" key="3">
    <source>
        <dbReference type="EMBL" id="HED10227.1"/>
    </source>
</evidence>
<evidence type="ECO:0000259" key="2">
    <source>
        <dbReference type="PROSITE" id="PS50937"/>
    </source>
</evidence>
<dbReference type="GO" id="GO:0003700">
    <property type="term" value="F:DNA-binding transcription factor activity"/>
    <property type="evidence" value="ECO:0007669"/>
    <property type="project" value="InterPro"/>
</dbReference>
<dbReference type="PROSITE" id="PS50937">
    <property type="entry name" value="HTH_MERR_2"/>
    <property type="match status" value="1"/>
</dbReference>
<sequence>MKKEPEEILYPIGIVAKMFGLSVATLRAYEQEGLIIPQKSKGHHRFYSEHDIQRITCIRKMIDEKGLNLAGIRMILSAIPCWEIKPCTIADRESCDAYSCADVPCWMVENKGEICALQDCRECSVYKESYKCSNIKSILNRFWRKELNGEKTQQT</sequence>
<dbReference type="InterPro" id="IPR009061">
    <property type="entry name" value="DNA-bd_dom_put_sf"/>
</dbReference>
<comment type="caution">
    <text evidence="3">The sequence shown here is derived from an EMBL/GenBank/DDBJ whole genome shotgun (WGS) entry which is preliminary data.</text>
</comment>
<gene>
    <name evidence="3" type="ORF">ENJ10_06035</name>
</gene>
<name>A0A7V1PUD0_CALAY</name>
<evidence type="ECO:0000256" key="1">
    <source>
        <dbReference type="ARBA" id="ARBA00023125"/>
    </source>
</evidence>
<dbReference type="Proteomes" id="UP000886005">
    <property type="component" value="Unassembled WGS sequence"/>
</dbReference>
<dbReference type="SMART" id="SM00422">
    <property type="entry name" value="HTH_MERR"/>
    <property type="match status" value="1"/>
</dbReference>